<evidence type="ECO:0000259" key="1">
    <source>
        <dbReference type="PROSITE" id="PS51192"/>
    </source>
</evidence>
<dbReference type="SMART" id="SM00487">
    <property type="entry name" value="DEXDc"/>
    <property type="match status" value="1"/>
</dbReference>
<evidence type="ECO:0000313" key="3">
    <source>
        <dbReference type="EMBL" id="MPW27070.1"/>
    </source>
</evidence>
<dbReference type="PANTHER" id="PTHR47396">
    <property type="entry name" value="TYPE I RESTRICTION ENZYME ECOKI R PROTEIN"/>
    <property type="match status" value="1"/>
</dbReference>
<proteinExistence type="predicted"/>
<organism evidence="3 4">
    <name type="scientific">Alkalibaculum sporogenes</name>
    <dbReference type="NCBI Taxonomy" id="2655001"/>
    <lineage>
        <taxon>Bacteria</taxon>
        <taxon>Bacillati</taxon>
        <taxon>Bacillota</taxon>
        <taxon>Clostridia</taxon>
        <taxon>Eubacteriales</taxon>
        <taxon>Eubacteriaceae</taxon>
        <taxon>Alkalibaculum</taxon>
    </lineage>
</organism>
<keyword evidence="4" id="KW-1185">Reference proteome</keyword>
<gene>
    <name evidence="3" type="ORF">GC105_14910</name>
</gene>
<dbReference type="GO" id="GO:0004519">
    <property type="term" value="F:endonuclease activity"/>
    <property type="evidence" value="ECO:0007669"/>
    <property type="project" value="UniProtKB-KW"/>
</dbReference>
<dbReference type="Pfam" id="PF13091">
    <property type="entry name" value="PLDc_2"/>
    <property type="match status" value="1"/>
</dbReference>
<feature type="domain" description="Helicase C-terminal" evidence="2">
    <location>
        <begin position="448"/>
        <end position="607"/>
    </location>
</feature>
<dbReference type="EMBL" id="WHNX01000038">
    <property type="protein sequence ID" value="MPW27070.1"/>
    <property type="molecule type" value="Genomic_DNA"/>
</dbReference>
<evidence type="ECO:0000259" key="2">
    <source>
        <dbReference type="PROSITE" id="PS51194"/>
    </source>
</evidence>
<dbReference type="GO" id="GO:0016787">
    <property type="term" value="F:hydrolase activity"/>
    <property type="evidence" value="ECO:0007669"/>
    <property type="project" value="InterPro"/>
</dbReference>
<dbReference type="InterPro" id="IPR001650">
    <property type="entry name" value="Helicase_C-like"/>
</dbReference>
<dbReference type="SMART" id="SM00490">
    <property type="entry name" value="HELICc"/>
    <property type="match status" value="1"/>
</dbReference>
<dbReference type="Proteomes" id="UP000440004">
    <property type="component" value="Unassembled WGS sequence"/>
</dbReference>
<dbReference type="PROSITE" id="PS51192">
    <property type="entry name" value="HELICASE_ATP_BIND_1"/>
    <property type="match status" value="1"/>
</dbReference>
<dbReference type="AlphaFoldDB" id="A0A6A7KC13"/>
<dbReference type="InterPro" id="IPR025202">
    <property type="entry name" value="PLD-like_dom"/>
</dbReference>
<dbReference type="GO" id="GO:0005524">
    <property type="term" value="F:ATP binding"/>
    <property type="evidence" value="ECO:0007669"/>
    <property type="project" value="InterPro"/>
</dbReference>
<name>A0A6A7KC13_9FIRM</name>
<dbReference type="PANTHER" id="PTHR47396:SF1">
    <property type="entry name" value="ATP-DEPENDENT HELICASE IRC3-RELATED"/>
    <property type="match status" value="1"/>
</dbReference>
<reference evidence="3 4" key="1">
    <citation type="submission" date="2019-10" db="EMBL/GenBank/DDBJ databases">
        <title>Alkalibaculum tamaniensis sp.nov., a new alkaliphilic acetogen, isolated on methoxylated aromatics from a mud volcano.</title>
        <authorList>
            <person name="Khomyakova M.A."/>
            <person name="Merkel A.Y."/>
            <person name="Bonch-Osmolovskaya E.A."/>
            <person name="Slobodkin A.I."/>
        </authorList>
    </citation>
    <scope>NUCLEOTIDE SEQUENCE [LARGE SCALE GENOMIC DNA]</scope>
    <source>
        <strain evidence="3 4">M08DMB</strain>
    </source>
</reference>
<dbReference type="InterPro" id="IPR006935">
    <property type="entry name" value="Helicase/UvrB_N"/>
</dbReference>
<dbReference type="InterPro" id="IPR050742">
    <property type="entry name" value="Helicase_Restrict-Modif_Enz"/>
</dbReference>
<dbReference type="Gene3D" id="3.30.870.10">
    <property type="entry name" value="Endonuclease Chain A"/>
    <property type="match status" value="1"/>
</dbReference>
<feature type="domain" description="Helicase ATP-binding" evidence="1">
    <location>
        <begin position="244"/>
        <end position="394"/>
    </location>
</feature>
<dbReference type="InterPro" id="IPR027417">
    <property type="entry name" value="P-loop_NTPase"/>
</dbReference>
<dbReference type="GO" id="GO:0003677">
    <property type="term" value="F:DNA binding"/>
    <property type="evidence" value="ECO:0007669"/>
    <property type="project" value="InterPro"/>
</dbReference>
<dbReference type="CDD" id="cd09205">
    <property type="entry name" value="PLDc_N_DEXD_b3"/>
    <property type="match status" value="1"/>
</dbReference>
<dbReference type="SUPFAM" id="SSF52540">
    <property type="entry name" value="P-loop containing nucleoside triphosphate hydrolases"/>
    <property type="match status" value="1"/>
</dbReference>
<dbReference type="InterPro" id="IPR014001">
    <property type="entry name" value="Helicase_ATP-bd"/>
</dbReference>
<dbReference type="Pfam" id="PF04851">
    <property type="entry name" value="ResIII"/>
    <property type="match status" value="1"/>
</dbReference>
<keyword evidence="3" id="KW-0540">Nuclease</keyword>
<evidence type="ECO:0000313" key="4">
    <source>
        <dbReference type="Proteomes" id="UP000440004"/>
    </source>
</evidence>
<dbReference type="Pfam" id="PF00271">
    <property type="entry name" value="Helicase_C"/>
    <property type="match status" value="1"/>
</dbReference>
<comment type="caution">
    <text evidence="3">The sequence shown here is derived from an EMBL/GenBank/DDBJ whole genome shotgun (WGS) entry which is preliminary data.</text>
</comment>
<sequence length="841" mass="98108">MVDYFANGNSVTNDNCITGDKNHLYDYLKESILKAREIDINVSFLMESGVRLLINDLLTAIHNGAHLRILCGNYLNITQPQALYLLKDQLGDRVDLRFYNVPNKSFHAKAYFFKYDDYQEIFIGSSNISRSALTHGIEWNYRINSKEKKEDCAYFRGAFEDIFLNNSIIVDDIELRRYSKQWRRPKVFQQLEKIEDQIEDQDTTKKVAQNQPDYIVDGQNASTNIISFPQPIGAQIEALYELRKFREENLDKGIVVAATGIGKTFLAAFDSKGFKKILFVAHRDEILQQAENTFKCIRPELSMGHFSGSQKDLEQDIIFASVQTLGKKEYLIEAYFKNNVFDYIIIDEFHHAVADHYTNIIEYFRPKFLLGLTATPERLDNKDVFALCDYNIVYEVRLKEAINKGWLVPFRYYGIYDETDYNSIDYINGRYKEDQLEKLVSINIRADLIYQNYLKYNSKKALGFCTSRNHALYMTNYFSEKGIQCCAVISGTIEEHQKSLTLDRTLAIQELKRGNIKLIFSVDMFNEGLDIPELDMVLFLRPTQSPTIFLQQLGRGLRKSKGKNYINVLDFIGNYKKANLVPFFLTGDSFVGQAGGKTRQLPEEEDYPEDCYIDFDFRLIDLFKKMAQEQKKIKDLVLEEYNRIKTDVDKRPMRSDMYVYIDDYIYANIRSKRDVNIFKDYLSFIDKINETTDDEKRLIGTIAHDFLKEIENTAMSKTYKMPILLAFYNKGNMKLKITEDDIYRSFKEFYSHGSNLVDLLRDKSTADAANWGKKEYVSLANRNPVRFLAQPSSRFFYKEGDLFCLTSELGDFVGDVGFVVHFKDVVDYRVKRFYKERLEKI</sequence>
<accession>A0A6A7KC13</accession>
<dbReference type="RefSeq" id="WP_152806437.1">
    <property type="nucleotide sequence ID" value="NZ_WHNX01000038.1"/>
</dbReference>
<dbReference type="CDD" id="cd18032">
    <property type="entry name" value="DEXHc_RE_I_III_res"/>
    <property type="match status" value="1"/>
</dbReference>
<dbReference type="Gene3D" id="3.40.50.300">
    <property type="entry name" value="P-loop containing nucleotide triphosphate hydrolases"/>
    <property type="match status" value="2"/>
</dbReference>
<dbReference type="SUPFAM" id="SSF56024">
    <property type="entry name" value="Phospholipase D/nuclease"/>
    <property type="match status" value="1"/>
</dbReference>
<dbReference type="PROSITE" id="PS51194">
    <property type="entry name" value="HELICASE_CTER"/>
    <property type="match status" value="1"/>
</dbReference>
<protein>
    <submittedName>
        <fullName evidence="3">NgoFVII family restriction endonuclease</fullName>
    </submittedName>
</protein>
<dbReference type="GO" id="GO:0005829">
    <property type="term" value="C:cytosol"/>
    <property type="evidence" value="ECO:0007669"/>
    <property type="project" value="TreeGrafter"/>
</dbReference>
<dbReference type="CDD" id="cd18799">
    <property type="entry name" value="SF2_C_EcoAI-like"/>
    <property type="match status" value="1"/>
</dbReference>
<keyword evidence="3" id="KW-0378">Hydrolase</keyword>
<keyword evidence="3" id="KW-0255">Endonuclease</keyword>